<name>A0A7S3CJG4_9SPIT</name>
<reference evidence="8" key="1">
    <citation type="submission" date="2021-01" db="EMBL/GenBank/DDBJ databases">
        <authorList>
            <person name="Corre E."/>
            <person name="Pelletier E."/>
            <person name="Niang G."/>
            <person name="Scheremetjew M."/>
            <person name="Finn R."/>
            <person name="Kale V."/>
            <person name="Holt S."/>
            <person name="Cochrane G."/>
            <person name="Meng A."/>
            <person name="Brown T."/>
            <person name="Cohen L."/>
        </authorList>
    </citation>
    <scope>NUCLEOTIDE SEQUENCE</scope>
    <source>
        <strain evidence="8">Ras09</strain>
    </source>
</reference>
<evidence type="ECO:0000256" key="7">
    <source>
        <dbReference type="SAM" id="Phobius"/>
    </source>
</evidence>
<gene>
    <name evidence="8" type="ORF">SRAS04492_LOCUS1582</name>
</gene>
<keyword evidence="5 6" id="KW-0472">Membrane</keyword>
<dbReference type="GO" id="GO:0006890">
    <property type="term" value="P:retrograde vesicle-mediated transport, Golgi to endoplasmic reticulum"/>
    <property type="evidence" value="ECO:0007669"/>
    <property type="project" value="TreeGrafter"/>
</dbReference>
<feature type="transmembrane region" description="Helical" evidence="7">
    <location>
        <begin position="58"/>
        <end position="79"/>
    </location>
</feature>
<evidence type="ECO:0000256" key="2">
    <source>
        <dbReference type="ARBA" id="ARBA00006070"/>
    </source>
</evidence>
<evidence type="ECO:0000256" key="5">
    <source>
        <dbReference type="ARBA" id="ARBA00023136"/>
    </source>
</evidence>
<keyword evidence="3 7" id="KW-0812">Transmembrane</keyword>
<dbReference type="PIRSF" id="PIRSF016013">
    <property type="entry name" value="AtER_Rer1p"/>
    <property type="match status" value="1"/>
</dbReference>
<dbReference type="GO" id="GO:0006621">
    <property type="term" value="P:protein retention in ER lumen"/>
    <property type="evidence" value="ECO:0007669"/>
    <property type="project" value="TreeGrafter"/>
</dbReference>
<organism evidence="8">
    <name type="scientific">Strombidium rassoulzadegani</name>
    <dbReference type="NCBI Taxonomy" id="1082188"/>
    <lineage>
        <taxon>Eukaryota</taxon>
        <taxon>Sar</taxon>
        <taxon>Alveolata</taxon>
        <taxon>Ciliophora</taxon>
        <taxon>Intramacronucleata</taxon>
        <taxon>Spirotrichea</taxon>
        <taxon>Oligotrichia</taxon>
        <taxon>Strombidiidae</taxon>
        <taxon>Strombidium</taxon>
    </lineage>
</organism>
<evidence type="ECO:0000313" key="8">
    <source>
        <dbReference type="EMBL" id="CAE0229798.1"/>
    </source>
</evidence>
<comment type="function">
    <text evidence="6">Involved in the retrieval of endoplasmic reticulum membrane proteins from the early Golgi compartment.</text>
</comment>
<comment type="similarity">
    <text evidence="2 6">Belongs to the RER1 family.</text>
</comment>
<proteinExistence type="inferred from homology"/>
<evidence type="ECO:0000256" key="3">
    <source>
        <dbReference type="ARBA" id="ARBA00022692"/>
    </source>
</evidence>
<protein>
    <recommendedName>
        <fullName evidence="6">Protein RER1</fullName>
    </recommendedName>
</protein>
<dbReference type="GO" id="GO:0000139">
    <property type="term" value="C:Golgi membrane"/>
    <property type="evidence" value="ECO:0007669"/>
    <property type="project" value="TreeGrafter"/>
</dbReference>
<dbReference type="PANTHER" id="PTHR10743">
    <property type="entry name" value="PROTEIN RER1"/>
    <property type="match status" value="1"/>
</dbReference>
<sequence length="188" mass="22723">MRDLVAYLDQKYDFEDKKFIARRKYRLFMDTIVVYPSQRWVYFGLCLVSFLYRVMSTGSYGFLLYCLGVMYLKNLILFLQPQDELMSELEIAVEGDFVLPMKESDEFKPFERKRPEMEVWKQLSFFTTIALVCTFFEFFNFDVHPLILTMYFLLLCVLVFRAKIKHMLKYKYNPFEFGKKKGGINRYK</sequence>
<evidence type="ECO:0000256" key="6">
    <source>
        <dbReference type="PIRNR" id="PIRNR016013"/>
    </source>
</evidence>
<dbReference type="EMBL" id="HBIA01003072">
    <property type="protein sequence ID" value="CAE0229798.1"/>
    <property type="molecule type" value="Transcribed_RNA"/>
</dbReference>
<comment type="subcellular location">
    <subcellularLocation>
        <location evidence="1">Membrane</location>
        <topology evidence="1">Multi-pass membrane protein</topology>
    </subcellularLocation>
</comment>
<dbReference type="AlphaFoldDB" id="A0A7S3CJG4"/>
<dbReference type="PANTHER" id="PTHR10743:SF0">
    <property type="entry name" value="PROTEIN RER1"/>
    <property type="match status" value="1"/>
</dbReference>
<feature type="transmembrane region" description="Helical" evidence="7">
    <location>
        <begin position="119"/>
        <end position="139"/>
    </location>
</feature>
<dbReference type="Pfam" id="PF03248">
    <property type="entry name" value="Rer1"/>
    <property type="match status" value="1"/>
</dbReference>
<evidence type="ECO:0000256" key="1">
    <source>
        <dbReference type="ARBA" id="ARBA00004141"/>
    </source>
</evidence>
<feature type="transmembrane region" description="Helical" evidence="7">
    <location>
        <begin position="145"/>
        <end position="162"/>
    </location>
</feature>
<dbReference type="GO" id="GO:0005783">
    <property type="term" value="C:endoplasmic reticulum"/>
    <property type="evidence" value="ECO:0007669"/>
    <property type="project" value="GOC"/>
</dbReference>
<keyword evidence="4 7" id="KW-1133">Transmembrane helix</keyword>
<evidence type="ECO:0000256" key="4">
    <source>
        <dbReference type="ARBA" id="ARBA00022989"/>
    </source>
</evidence>
<dbReference type="InterPro" id="IPR004932">
    <property type="entry name" value="Rer1"/>
</dbReference>
<accession>A0A7S3CJG4</accession>